<evidence type="ECO:0000313" key="2">
    <source>
        <dbReference type="Proteomes" id="UP000299102"/>
    </source>
</evidence>
<organism evidence="1 2">
    <name type="scientific">Eumeta variegata</name>
    <name type="common">Bagworm moth</name>
    <name type="synonym">Eumeta japonica</name>
    <dbReference type="NCBI Taxonomy" id="151549"/>
    <lineage>
        <taxon>Eukaryota</taxon>
        <taxon>Metazoa</taxon>
        <taxon>Ecdysozoa</taxon>
        <taxon>Arthropoda</taxon>
        <taxon>Hexapoda</taxon>
        <taxon>Insecta</taxon>
        <taxon>Pterygota</taxon>
        <taxon>Neoptera</taxon>
        <taxon>Endopterygota</taxon>
        <taxon>Lepidoptera</taxon>
        <taxon>Glossata</taxon>
        <taxon>Ditrysia</taxon>
        <taxon>Tineoidea</taxon>
        <taxon>Psychidae</taxon>
        <taxon>Oiketicinae</taxon>
        <taxon>Eumeta</taxon>
    </lineage>
</organism>
<gene>
    <name evidence="1" type="ORF">EVAR_53859_1</name>
</gene>
<dbReference type="EMBL" id="BGZK01000831">
    <property type="protein sequence ID" value="GBP62081.1"/>
    <property type="molecule type" value="Genomic_DNA"/>
</dbReference>
<name>A0A4C1XDU1_EUMVA</name>
<accession>A0A4C1XDU1</accession>
<evidence type="ECO:0000313" key="1">
    <source>
        <dbReference type="EMBL" id="GBP62081.1"/>
    </source>
</evidence>
<reference evidence="1 2" key="1">
    <citation type="journal article" date="2019" name="Commun. Biol.">
        <title>The bagworm genome reveals a unique fibroin gene that provides high tensile strength.</title>
        <authorList>
            <person name="Kono N."/>
            <person name="Nakamura H."/>
            <person name="Ohtoshi R."/>
            <person name="Tomita M."/>
            <person name="Numata K."/>
            <person name="Arakawa K."/>
        </authorList>
    </citation>
    <scope>NUCLEOTIDE SEQUENCE [LARGE SCALE GENOMIC DNA]</scope>
</reference>
<protein>
    <submittedName>
        <fullName evidence="1">Uncharacterized protein</fullName>
    </submittedName>
</protein>
<keyword evidence="2" id="KW-1185">Reference proteome</keyword>
<dbReference type="Proteomes" id="UP000299102">
    <property type="component" value="Unassembled WGS sequence"/>
</dbReference>
<proteinExistence type="predicted"/>
<sequence>MSAPGRVIPSRAGAHVSTSAFRGALHRRVYDITGIYAPVIARCVRGRCGARGATPGAGLINNEASSSRRVLEHLLIYIFGEVSTGHFSGFIDDLLRDAAAETAKGVAGAVRGQRQWTRPAEYS</sequence>
<dbReference type="AlphaFoldDB" id="A0A4C1XDU1"/>
<comment type="caution">
    <text evidence="1">The sequence shown here is derived from an EMBL/GenBank/DDBJ whole genome shotgun (WGS) entry which is preliminary data.</text>
</comment>